<dbReference type="PROSITE" id="PS51421">
    <property type="entry name" value="RAS"/>
    <property type="match status" value="1"/>
</dbReference>
<dbReference type="PANTHER" id="PTHR24070">
    <property type="entry name" value="RAS, DI-RAS, AND RHEB FAMILY MEMBERS OF SMALL GTPASE SUPERFAMILY"/>
    <property type="match status" value="1"/>
</dbReference>
<dbReference type="Proteomes" id="UP001149090">
    <property type="component" value="Unassembled WGS sequence"/>
</dbReference>
<dbReference type="PRINTS" id="PR00449">
    <property type="entry name" value="RASTRNSFRMNG"/>
</dbReference>
<dbReference type="GO" id="GO:0003924">
    <property type="term" value="F:GTPase activity"/>
    <property type="evidence" value="ECO:0007669"/>
    <property type="project" value="InterPro"/>
</dbReference>
<dbReference type="SUPFAM" id="SSF52540">
    <property type="entry name" value="P-loop containing nucleoside triphosphate hydrolases"/>
    <property type="match status" value="1"/>
</dbReference>
<keyword evidence="1" id="KW-0547">Nucleotide-binding</keyword>
<evidence type="ECO:0000313" key="4">
    <source>
        <dbReference type="Proteomes" id="UP001149090"/>
    </source>
</evidence>
<organism evidence="3 4">
    <name type="scientific">Anaeramoeba ignava</name>
    <name type="common">Anaerobic marine amoeba</name>
    <dbReference type="NCBI Taxonomy" id="1746090"/>
    <lineage>
        <taxon>Eukaryota</taxon>
        <taxon>Metamonada</taxon>
        <taxon>Anaeramoebidae</taxon>
        <taxon>Anaeramoeba</taxon>
    </lineage>
</organism>
<reference evidence="3" key="1">
    <citation type="submission" date="2022-10" db="EMBL/GenBank/DDBJ databases">
        <title>Novel sulphate-reducing endosymbionts in the free-living metamonad Anaeramoeba.</title>
        <authorList>
            <person name="Jerlstrom-Hultqvist J."/>
            <person name="Cepicka I."/>
            <person name="Gallot-Lavallee L."/>
            <person name="Salas-Leiva D."/>
            <person name="Curtis B.A."/>
            <person name="Zahonova K."/>
            <person name="Pipaliya S."/>
            <person name="Dacks J."/>
            <person name="Roger A.J."/>
        </authorList>
    </citation>
    <scope>NUCLEOTIDE SEQUENCE</scope>
    <source>
        <strain evidence="3">BMAN</strain>
    </source>
</reference>
<dbReference type="AlphaFoldDB" id="A0A9Q0RC94"/>
<dbReference type="EMBL" id="JAPDFW010000070">
    <property type="protein sequence ID" value="KAJ5074308.1"/>
    <property type="molecule type" value="Genomic_DNA"/>
</dbReference>
<comment type="caution">
    <text evidence="3">The sequence shown here is derived from an EMBL/GenBank/DDBJ whole genome shotgun (WGS) entry which is preliminary data.</text>
</comment>
<gene>
    <name evidence="3" type="ORF">M0811_00937</name>
</gene>
<dbReference type="PROSITE" id="PS51419">
    <property type="entry name" value="RAB"/>
    <property type="match status" value="1"/>
</dbReference>
<evidence type="ECO:0000256" key="2">
    <source>
        <dbReference type="ARBA" id="ARBA00023134"/>
    </source>
</evidence>
<dbReference type="InterPro" id="IPR001806">
    <property type="entry name" value="Small_GTPase"/>
</dbReference>
<keyword evidence="2" id="KW-0342">GTP-binding</keyword>
<dbReference type="GO" id="GO:0007165">
    <property type="term" value="P:signal transduction"/>
    <property type="evidence" value="ECO:0007669"/>
    <property type="project" value="InterPro"/>
</dbReference>
<protein>
    <submittedName>
        <fullName evidence="3">Ras gtpase</fullName>
    </submittedName>
</protein>
<keyword evidence="4" id="KW-1185">Reference proteome</keyword>
<dbReference type="SMART" id="SM00175">
    <property type="entry name" value="RAB"/>
    <property type="match status" value="1"/>
</dbReference>
<dbReference type="Gene3D" id="3.40.50.300">
    <property type="entry name" value="P-loop containing nucleotide triphosphate hydrolases"/>
    <property type="match status" value="1"/>
</dbReference>
<accession>A0A9Q0RC94</accession>
<sequence length="113" mass="13756">MDKIIIISIIGNGGVGKTTFTIQFCYSQFKFYDYYYYEDWNDYYKRGNYEKTDGFIVVYSINDKNSFNELQNYLKEIYEFKKVDDFPIIIIGNKNDLEDQRVITKRRRRRICN</sequence>
<dbReference type="Pfam" id="PF00071">
    <property type="entry name" value="Ras"/>
    <property type="match status" value="1"/>
</dbReference>
<dbReference type="InterPro" id="IPR020849">
    <property type="entry name" value="Small_GTPase_Ras-type"/>
</dbReference>
<dbReference type="InterPro" id="IPR027417">
    <property type="entry name" value="P-loop_NTPase"/>
</dbReference>
<dbReference type="GO" id="GO:0016020">
    <property type="term" value="C:membrane"/>
    <property type="evidence" value="ECO:0007669"/>
    <property type="project" value="InterPro"/>
</dbReference>
<dbReference type="GO" id="GO:0005525">
    <property type="term" value="F:GTP binding"/>
    <property type="evidence" value="ECO:0007669"/>
    <property type="project" value="UniProtKB-KW"/>
</dbReference>
<evidence type="ECO:0000256" key="1">
    <source>
        <dbReference type="ARBA" id="ARBA00022741"/>
    </source>
</evidence>
<dbReference type="OrthoDB" id="5239715at2759"/>
<proteinExistence type="predicted"/>
<evidence type="ECO:0000313" key="3">
    <source>
        <dbReference type="EMBL" id="KAJ5074308.1"/>
    </source>
</evidence>
<dbReference type="SMART" id="SM00173">
    <property type="entry name" value="RAS"/>
    <property type="match status" value="1"/>
</dbReference>
<name>A0A9Q0RC94_ANAIG</name>